<dbReference type="OrthoDB" id="5731018at2"/>
<sequence length="176" mass="19939">MIWLYILLAMLLVISPVMWLKPSPRQKRVAALRQAAMQHGVKVTLKRPPLHDDKVPMPAYRWHYPVQRPGPDFTLVRETHAAAALKPFTHDWRWRTEPLRPLPEPLAARLKALLERLPQDALVVESDPRALTLWWGESQGFARFSTYLPDFEALRDGLAGRPDDPGVSGPPAPPPG</sequence>
<organism evidence="2 3">
    <name type="scientific">Halomonas shengliensis</name>
    <dbReference type="NCBI Taxonomy" id="419597"/>
    <lineage>
        <taxon>Bacteria</taxon>
        <taxon>Pseudomonadati</taxon>
        <taxon>Pseudomonadota</taxon>
        <taxon>Gammaproteobacteria</taxon>
        <taxon>Oceanospirillales</taxon>
        <taxon>Halomonadaceae</taxon>
        <taxon>Halomonas</taxon>
    </lineage>
</organism>
<name>A0A1H0NBW7_9GAMM</name>
<dbReference type="AlphaFoldDB" id="A0A1H0NBW7"/>
<dbReference type="RefSeq" id="WP_089681023.1">
    <property type="nucleotide sequence ID" value="NZ_FNIV01000015.1"/>
</dbReference>
<reference evidence="3" key="1">
    <citation type="submission" date="2016-10" db="EMBL/GenBank/DDBJ databases">
        <authorList>
            <person name="Varghese N."/>
            <person name="Submissions S."/>
        </authorList>
    </citation>
    <scope>NUCLEOTIDE SEQUENCE [LARGE SCALE GENOMIC DNA]</scope>
    <source>
        <strain evidence="3">CGMCC 1.6444</strain>
    </source>
</reference>
<dbReference type="EMBL" id="FNIV01000015">
    <property type="protein sequence ID" value="SDO90212.1"/>
    <property type="molecule type" value="Genomic_DNA"/>
</dbReference>
<keyword evidence="3" id="KW-1185">Reference proteome</keyword>
<dbReference type="STRING" id="419597.SAMN04487957_11517"/>
<evidence type="ECO:0000256" key="1">
    <source>
        <dbReference type="SAM" id="MobiDB-lite"/>
    </source>
</evidence>
<protein>
    <recommendedName>
        <fullName evidence="4">Preprotein translocase subunit YajC</fullName>
    </recommendedName>
</protein>
<proteinExistence type="predicted"/>
<accession>A0A1H0NBW7</accession>
<feature type="region of interest" description="Disordered" evidence="1">
    <location>
        <begin position="155"/>
        <end position="176"/>
    </location>
</feature>
<evidence type="ECO:0008006" key="4">
    <source>
        <dbReference type="Google" id="ProtNLM"/>
    </source>
</evidence>
<evidence type="ECO:0000313" key="2">
    <source>
        <dbReference type="EMBL" id="SDO90212.1"/>
    </source>
</evidence>
<gene>
    <name evidence="2" type="ORF">SAMN04487957_11517</name>
</gene>
<evidence type="ECO:0000313" key="3">
    <source>
        <dbReference type="Proteomes" id="UP000199075"/>
    </source>
</evidence>
<dbReference type="Proteomes" id="UP000199075">
    <property type="component" value="Unassembled WGS sequence"/>
</dbReference>